<gene>
    <name evidence="1" type="ORF">M9Y10_008595</name>
</gene>
<evidence type="ECO:0000313" key="1">
    <source>
        <dbReference type="EMBL" id="KAK8870708.1"/>
    </source>
</evidence>
<reference evidence="1 2" key="1">
    <citation type="submission" date="2024-04" db="EMBL/GenBank/DDBJ databases">
        <title>Tritrichomonas musculus Genome.</title>
        <authorList>
            <person name="Alves-Ferreira E."/>
            <person name="Grigg M."/>
            <person name="Lorenzi H."/>
            <person name="Galac M."/>
        </authorList>
    </citation>
    <scope>NUCLEOTIDE SEQUENCE [LARGE SCALE GENOMIC DNA]</scope>
    <source>
        <strain evidence="1 2">EAF2021</strain>
    </source>
</reference>
<keyword evidence="2" id="KW-1185">Reference proteome</keyword>
<dbReference type="EMBL" id="JAPFFF010000014">
    <property type="protein sequence ID" value="KAK8870708.1"/>
    <property type="molecule type" value="Genomic_DNA"/>
</dbReference>
<sequence length="123" mass="14031">MLLDSEALQASILATSIKLTIGLNSSFAEVKKTYISDTTIYEAIVAFRNRTIFDIFKSPIAADYDPIVKIIKRLSSSIDFINDESYKIFKDFNKDPSSLKDESRLKFFNKKLSNDLVSSMFMH</sequence>
<organism evidence="1 2">
    <name type="scientific">Tritrichomonas musculus</name>
    <dbReference type="NCBI Taxonomy" id="1915356"/>
    <lineage>
        <taxon>Eukaryota</taxon>
        <taxon>Metamonada</taxon>
        <taxon>Parabasalia</taxon>
        <taxon>Tritrichomonadida</taxon>
        <taxon>Tritrichomonadidae</taxon>
        <taxon>Tritrichomonas</taxon>
    </lineage>
</organism>
<comment type="caution">
    <text evidence="1">The sequence shown here is derived from an EMBL/GenBank/DDBJ whole genome shotgun (WGS) entry which is preliminary data.</text>
</comment>
<accession>A0ABR2IYK6</accession>
<name>A0ABR2IYK6_9EUKA</name>
<dbReference type="Proteomes" id="UP001470230">
    <property type="component" value="Unassembled WGS sequence"/>
</dbReference>
<proteinExistence type="predicted"/>
<protein>
    <submittedName>
        <fullName evidence="1">Uncharacterized protein</fullName>
    </submittedName>
</protein>
<evidence type="ECO:0000313" key="2">
    <source>
        <dbReference type="Proteomes" id="UP001470230"/>
    </source>
</evidence>